<feature type="signal peptide" evidence="4">
    <location>
        <begin position="1"/>
        <end position="19"/>
    </location>
</feature>
<dbReference type="SUPFAM" id="SSF49303">
    <property type="entry name" value="beta-Galactosidase/glucuronidase domain"/>
    <property type="match status" value="3"/>
</dbReference>
<dbReference type="InterPro" id="IPR008979">
    <property type="entry name" value="Galactose-bd-like_sf"/>
</dbReference>
<dbReference type="Gene3D" id="2.60.120.260">
    <property type="entry name" value="Galactose-binding domain-like"/>
    <property type="match status" value="1"/>
</dbReference>
<comment type="similarity">
    <text evidence="1">Belongs to the glycosyl hydrolase 2 family.</text>
</comment>
<dbReference type="RefSeq" id="WP_074761753.1">
    <property type="nucleotide sequence ID" value="NZ_FNRF01000004.1"/>
</dbReference>
<dbReference type="PANTHER" id="PTHR43536:SF1">
    <property type="entry name" value="MANNOSYLGLYCOPROTEIN ENDO-BETA-MANNOSIDASE"/>
    <property type="match status" value="1"/>
</dbReference>
<dbReference type="Pfam" id="PF18368">
    <property type="entry name" value="Ig_GlcNase"/>
    <property type="match status" value="1"/>
</dbReference>
<dbReference type="PANTHER" id="PTHR43536">
    <property type="entry name" value="MANNOSYLGLYCOPROTEIN ENDO-BETA-MANNOSIDASE"/>
    <property type="match status" value="1"/>
</dbReference>
<gene>
    <name evidence="9" type="ORF">SAMN05216462_2439</name>
</gene>
<evidence type="ECO:0000313" key="9">
    <source>
        <dbReference type="EMBL" id="SEA74348.1"/>
    </source>
</evidence>
<keyword evidence="2" id="KW-0378">Hydrolase</keyword>
<dbReference type="AlphaFoldDB" id="A0A1H4DPA9"/>
<feature type="chain" id="PRO_5010367588" evidence="4">
    <location>
        <begin position="20"/>
        <end position="820"/>
    </location>
</feature>
<dbReference type="Proteomes" id="UP000182257">
    <property type="component" value="Unassembled WGS sequence"/>
</dbReference>
<sequence length="820" mass="93401">MKFKTILAAGMLAVLAAACTEHKTLDMNWEVETPDGWIPAQVPGTLMGTLTANGIEPEALTADDYARINKTQFDKSWKYRTTFDLQPLNEGEHAVLNFDGISYRANVWLNGKQIANSKEMYGPFRQFEFDVTNEVAKQNKLEVEVFRAQPGEPNIGFADWNPRPADENMGIYREVRIKTCGNVALSHSAVRSRVNTETLNEAWLTIATELRNLSDKPVEGTVQGTADGQKFNYRVSLAPGEKKRFVSPTEIHIKNPKLWWCHNMGKPELCDLHIEFAEDHKISDFEDVRFGIREIKSYLTDEGYRAFSLNGKPVLLRGAGWTDDIYLRDTPESNRQQLEYVRDMNMNTVRLEGFWGTSQNLYDLCDELGLFILVGWSCHWEWEDYLGSPCDELYGGILSPENIDLIARSFEDQVMWLRYHPSIIGWFVGSDMLPKPELEKKYQQFLSTEDDRQYLISAKDQTSEISGPSGTKMAGPYEYVGPSYWYLPDAPGGAFGFNTETGIGAQLPVKESLQKMLGPDLFPIDQRWNILCTASASDMNSLKQLNEVIRNRFNEAKDIDEYLRRADMLNYESTKAMFESFRVRLPHTTGIIQWMLNGSRPGIYWQLYDYYKQPNAAYYGVKKANAPVQLIYDYYTKAVYAVNETLHPAKATARMQLLRGDKSTDDSQEIEIAPGMVTKVFDIDMAQAPAAFLLLKLGDDITNEYFIVSEKDTYDWSKTTWVHTPITKYASYAMLDSLCTTDVELTTTPTNDGYQVKVSNPTDKVAFMIRLTAKNQGELICPAYWSDNYLTLAPGETRTVTCRIPYLTDKTKVKIEVSKQ</sequence>
<dbReference type="InterPro" id="IPR013783">
    <property type="entry name" value="Ig-like_fold"/>
</dbReference>
<dbReference type="SUPFAM" id="SSF51445">
    <property type="entry name" value="(Trans)glycosidases"/>
    <property type="match status" value="1"/>
</dbReference>
<evidence type="ECO:0000256" key="2">
    <source>
        <dbReference type="ARBA" id="ARBA00022801"/>
    </source>
</evidence>
<dbReference type="SUPFAM" id="SSF49785">
    <property type="entry name" value="Galactose-binding domain-like"/>
    <property type="match status" value="1"/>
</dbReference>
<dbReference type="InterPro" id="IPR054593">
    <property type="entry name" value="Beta-mannosidase-like_N2"/>
</dbReference>
<dbReference type="InterPro" id="IPR006102">
    <property type="entry name" value="Ig-like_GH2"/>
</dbReference>
<dbReference type="Pfam" id="PF22666">
    <property type="entry name" value="Glyco_hydro_2_N2"/>
    <property type="match status" value="1"/>
</dbReference>
<dbReference type="GO" id="GO:0005975">
    <property type="term" value="P:carbohydrate metabolic process"/>
    <property type="evidence" value="ECO:0007669"/>
    <property type="project" value="InterPro"/>
</dbReference>
<proteinExistence type="inferred from homology"/>
<accession>A0A1H4DPA9</accession>
<dbReference type="InterPro" id="IPR017853">
    <property type="entry name" value="GH"/>
</dbReference>
<dbReference type="InterPro" id="IPR006103">
    <property type="entry name" value="Glyco_hydro_2_cat"/>
</dbReference>
<keyword evidence="3" id="KW-0326">Glycosidase</keyword>
<evidence type="ECO:0000256" key="1">
    <source>
        <dbReference type="ARBA" id="ARBA00007401"/>
    </source>
</evidence>
<dbReference type="OrthoDB" id="9801077at2"/>
<dbReference type="Pfam" id="PF02836">
    <property type="entry name" value="Glyco_hydro_2_C"/>
    <property type="match status" value="1"/>
</dbReference>
<feature type="domain" description="Beta-mannosidase-like galactose-binding" evidence="8">
    <location>
        <begin position="29"/>
        <end position="145"/>
    </location>
</feature>
<dbReference type="EMBL" id="FNRF01000004">
    <property type="protein sequence ID" value="SEA74348.1"/>
    <property type="molecule type" value="Genomic_DNA"/>
</dbReference>
<evidence type="ECO:0000259" key="7">
    <source>
        <dbReference type="Pfam" id="PF18368"/>
    </source>
</evidence>
<feature type="domain" description="Exo-beta-D-glucosaminidase Ig-fold" evidence="7">
    <location>
        <begin position="721"/>
        <end position="818"/>
    </location>
</feature>
<dbReference type="InterPro" id="IPR041351">
    <property type="entry name" value="Ig_GlcNase"/>
</dbReference>
<organism evidence="9 10">
    <name type="scientific">Xylanibacter ruminicola</name>
    <name type="common">Prevotella ruminicola</name>
    <dbReference type="NCBI Taxonomy" id="839"/>
    <lineage>
        <taxon>Bacteria</taxon>
        <taxon>Pseudomonadati</taxon>
        <taxon>Bacteroidota</taxon>
        <taxon>Bacteroidia</taxon>
        <taxon>Bacteroidales</taxon>
        <taxon>Prevotellaceae</taxon>
        <taxon>Xylanibacter</taxon>
    </lineage>
</organism>
<dbReference type="Gene3D" id="3.20.20.80">
    <property type="entry name" value="Glycosidases"/>
    <property type="match status" value="1"/>
</dbReference>
<evidence type="ECO:0000313" key="10">
    <source>
        <dbReference type="Proteomes" id="UP000182257"/>
    </source>
</evidence>
<evidence type="ECO:0000256" key="3">
    <source>
        <dbReference type="ARBA" id="ARBA00023295"/>
    </source>
</evidence>
<dbReference type="GO" id="GO:0004553">
    <property type="term" value="F:hydrolase activity, hydrolyzing O-glycosyl compounds"/>
    <property type="evidence" value="ECO:0007669"/>
    <property type="project" value="InterPro"/>
</dbReference>
<evidence type="ECO:0000259" key="6">
    <source>
        <dbReference type="Pfam" id="PF02836"/>
    </source>
</evidence>
<evidence type="ECO:0000259" key="5">
    <source>
        <dbReference type="Pfam" id="PF00703"/>
    </source>
</evidence>
<dbReference type="PROSITE" id="PS51257">
    <property type="entry name" value="PROKAR_LIPOPROTEIN"/>
    <property type="match status" value="1"/>
</dbReference>
<protein>
    <submittedName>
        <fullName evidence="9">Exo-1,4-beta-D-glucosaminidase</fullName>
    </submittedName>
</protein>
<feature type="domain" description="Glycoside hydrolase family 2 immunoglobulin-like beta-sandwich" evidence="5">
    <location>
        <begin position="189"/>
        <end position="293"/>
    </location>
</feature>
<dbReference type="InterPro" id="IPR043534">
    <property type="entry name" value="EBDG/EBM"/>
</dbReference>
<evidence type="ECO:0000256" key="4">
    <source>
        <dbReference type="SAM" id="SignalP"/>
    </source>
</evidence>
<dbReference type="Gene3D" id="2.60.40.10">
    <property type="entry name" value="Immunoglobulins"/>
    <property type="match status" value="3"/>
</dbReference>
<name>A0A1H4DPA9_XYLRU</name>
<feature type="domain" description="Glycoside hydrolase family 2 catalytic" evidence="6">
    <location>
        <begin position="306"/>
        <end position="434"/>
    </location>
</feature>
<evidence type="ECO:0000259" key="8">
    <source>
        <dbReference type="Pfam" id="PF22666"/>
    </source>
</evidence>
<dbReference type="InterPro" id="IPR036156">
    <property type="entry name" value="Beta-gal/glucu_dom_sf"/>
</dbReference>
<keyword evidence="4" id="KW-0732">Signal</keyword>
<dbReference type="Pfam" id="PF00703">
    <property type="entry name" value="Glyco_hydro_2"/>
    <property type="match status" value="1"/>
</dbReference>
<reference evidence="9 10" key="1">
    <citation type="submission" date="2016-10" db="EMBL/GenBank/DDBJ databases">
        <authorList>
            <person name="de Groot N.N."/>
        </authorList>
    </citation>
    <scope>NUCLEOTIDE SEQUENCE [LARGE SCALE GENOMIC DNA]</scope>
    <source>
        <strain evidence="9 10">D31d</strain>
    </source>
</reference>